<dbReference type="RefSeq" id="WP_141355069.1">
    <property type="nucleotide sequence ID" value="NZ_BJNV01000122.1"/>
</dbReference>
<evidence type="ECO:0000256" key="1">
    <source>
        <dbReference type="SAM" id="Phobius"/>
    </source>
</evidence>
<reference evidence="2 3" key="1">
    <citation type="submission" date="2019-06" db="EMBL/GenBank/DDBJ databases">
        <title>Whole genome shotgun sequence of Zoogloea ramigera NBRC 15342.</title>
        <authorList>
            <person name="Hosoyama A."/>
            <person name="Uohara A."/>
            <person name="Ohji S."/>
            <person name="Ichikawa N."/>
        </authorList>
    </citation>
    <scope>NUCLEOTIDE SEQUENCE [LARGE SCALE GENOMIC DNA]</scope>
    <source>
        <strain evidence="2 3">NBRC 15342</strain>
    </source>
</reference>
<protein>
    <submittedName>
        <fullName evidence="2">Uncharacterized protein</fullName>
    </submittedName>
</protein>
<keyword evidence="1" id="KW-0812">Transmembrane</keyword>
<accession>A0A4Y4CXU0</accession>
<dbReference type="EMBL" id="BJNV01000122">
    <property type="protein sequence ID" value="GEC97755.1"/>
    <property type="molecule type" value="Genomic_DNA"/>
</dbReference>
<gene>
    <name evidence="2" type="ORF">ZRA01_38280</name>
</gene>
<feature type="transmembrane region" description="Helical" evidence="1">
    <location>
        <begin position="5"/>
        <end position="25"/>
    </location>
</feature>
<comment type="caution">
    <text evidence="2">The sequence shown here is derived from an EMBL/GenBank/DDBJ whole genome shotgun (WGS) entry which is preliminary data.</text>
</comment>
<evidence type="ECO:0000313" key="2">
    <source>
        <dbReference type="EMBL" id="GEC97755.1"/>
    </source>
</evidence>
<evidence type="ECO:0000313" key="3">
    <source>
        <dbReference type="Proteomes" id="UP000318422"/>
    </source>
</evidence>
<name>A0A4Y4CXU0_ZOORA</name>
<dbReference type="OrthoDB" id="9180536at2"/>
<sequence>MDKRVVGTLLGITGVLLWFMPWMAFSMGDMEFHQTGSHIGGIAYVLLMSSLASAILSWVPQPVPRIIVAALSTLLSGFFWLNAGEAAAWGLVWLCAVSVIGLLQAIERNSAERKSEPQAE</sequence>
<feature type="transmembrane region" description="Helical" evidence="1">
    <location>
        <begin position="87"/>
        <end position="106"/>
    </location>
</feature>
<dbReference type="Proteomes" id="UP000318422">
    <property type="component" value="Unassembled WGS sequence"/>
</dbReference>
<dbReference type="AlphaFoldDB" id="A0A4Y4CXU0"/>
<keyword evidence="3" id="KW-1185">Reference proteome</keyword>
<keyword evidence="1" id="KW-0472">Membrane</keyword>
<feature type="transmembrane region" description="Helical" evidence="1">
    <location>
        <begin position="37"/>
        <end position="56"/>
    </location>
</feature>
<proteinExistence type="predicted"/>
<organism evidence="2 3">
    <name type="scientific">Zoogloea ramigera</name>
    <dbReference type="NCBI Taxonomy" id="350"/>
    <lineage>
        <taxon>Bacteria</taxon>
        <taxon>Pseudomonadati</taxon>
        <taxon>Pseudomonadota</taxon>
        <taxon>Betaproteobacteria</taxon>
        <taxon>Rhodocyclales</taxon>
        <taxon>Zoogloeaceae</taxon>
        <taxon>Zoogloea</taxon>
    </lineage>
</organism>
<feature type="transmembrane region" description="Helical" evidence="1">
    <location>
        <begin position="63"/>
        <end position="81"/>
    </location>
</feature>
<keyword evidence="1" id="KW-1133">Transmembrane helix</keyword>